<dbReference type="GO" id="GO:0042720">
    <property type="term" value="C:mitochondrial inner membrane peptidase complex"/>
    <property type="evidence" value="ECO:0007669"/>
    <property type="project" value="InterPro"/>
</dbReference>
<gene>
    <name evidence="1" type="ORF">HYDPIDRAFT_112675</name>
</gene>
<sequence length="102" mass="11581">MSLASSDHLDKTVSSSRSRCQLLEIVQYSCEPEKLPSGAIRPHCFPIPRIFRICPDRPAQEITKFTTIDMKTGEIELPDQNNPLPKAKRWQDVHLYSNTEAG</sequence>
<proteinExistence type="predicted"/>
<protein>
    <submittedName>
        <fullName evidence="1">Uncharacterized protein</fullName>
    </submittedName>
</protein>
<accession>A0A0C9W8F6</accession>
<name>A0A0C9W8F6_9AGAM</name>
<dbReference type="Pfam" id="PF11093">
    <property type="entry name" value="Mitochondr_Som1"/>
    <property type="match status" value="1"/>
</dbReference>
<organism evidence="1 2">
    <name type="scientific">Hydnomerulius pinastri MD-312</name>
    <dbReference type="NCBI Taxonomy" id="994086"/>
    <lineage>
        <taxon>Eukaryota</taxon>
        <taxon>Fungi</taxon>
        <taxon>Dikarya</taxon>
        <taxon>Basidiomycota</taxon>
        <taxon>Agaricomycotina</taxon>
        <taxon>Agaricomycetes</taxon>
        <taxon>Agaricomycetidae</taxon>
        <taxon>Boletales</taxon>
        <taxon>Boletales incertae sedis</taxon>
        <taxon>Leucogyrophana</taxon>
    </lineage>
</organism>
<reference evidence="1 2" key="1">
    <citation type="submission" date="2014-04" db="EMBL/GenBank/DDBJ databases">
        <title>Evolutionary Origins and Diversification of the Mycorrhizal Mutualists.</title>
        <authorList>
            <consortium name="DOE Joint Genome Institute"/>
            <consortium name="Mycorrhizal Genomics Consortium"/>
            <person name="Kohler A."/>
            <person name="Kuo A."/>
            <person name="Nagy L.G."/>
            <person name="Floudas D."/>
            <person name="Copeland A."/>
            <person name="Barry K.W."/>
            <person name="Cichocki N."/>
            <person name="Veneault-Fourrey C."/>
            <person name="LaButti K."/>
            <person name="Lindquist E.A."/>
            <person name="Lipzen A."/>
            <person name="Lundell T."/>
            <person name="Morin E."/>
            <person name="Murat C."/>
            <person name="Riley R."/>
            <person name="Ohm R."/>
            <person name="Sun H."/>
            <person name="Tunlid A."/>
            <person name="Henrissat B."/>
            <person name="Grigoriev I.V."/>
            <person name="Hibbett D.S."/>
            <person name="Martin F."/>
        </authorList>
    </citation>
    <scope>NUCLEOTIDE SEQUENCE [LARGE SCALE GENOMIC DNA]</scope>
    <source>
        <strain evidence="1 2">MD-312</strain>
    </source>
</reference>
<evidence type="ECO:0000313" key="2">
    <source>
        <dbReference type="Proteomes" id="UP000053820"/>
    </source>
</evidence>
<dbReference type="OrthoDB" id="3983163at2759"/>
<dbReference type="AlphaFoldDB" id="A0A0C9W8F6"/>
<keyword evidence="2" id="KW-1185">Reference proteome</keyword>
<dbReference type="Proteomes" id="UP000053820">
    <property type="component" value="Unassembled WGS sequence"/>
</dbReference>
<dbReference type="HOGENOM" id="CLU_175714_0_0_1"/>
<dbReference type="EMBL" id="KN839849">
    <property type="protein sequence ID" value="KIJ63738.1"/>
    <property type="molecule type" value="Genomic_DNA"/>
</dbReference>
<dbReference type="InterPro" id="IPR024645">
    <property type="entry name" value="Mitochondr_Som1"/>
</dbReference>
<evidence type="ECO:0000313" key="1">
    <source>
        <dbReference type="EMBL" id="KIJ63738.1"/>
    </source>
</evidence>